<organism evidence="4">
    <name type="scientific">Chloropicon roscoffensis</name>
    <dbReference type="NCBI Taxonomy" id="1461544"/>
    <lineage>
        <taxon>Eukaryota</taxon>
        <taxon>Viridiplantae</taxon>
        <taxon>Chlorophyta</taxon>
        <taxon>Chloropicophyceae</taxon>
        <taxon>Chloropicales</taxon>
        <taxon>Chloropicaceae</taxon>
        <taxon>Chloropicon</taxon>
    </lineage>
</organism>
<dbReference type="PANTHER" id="PTHR14633:SF3">
    <property type="entry name" value="LITTLE ELONGATION COMPLEX SUBUNIT 2"/>
    <property type="match status" value="1"/>
</dbReference>
<keyword evidence="1" id="KW-0479">Metal-binding</keyword>
<keyword evidence="1" id="KW-0863">Zinc-finger</keyword>
<dbReference type="AlphaFoldDB" id="A0A7S3FP68"/>
<dbReference type="PANTHER" id="PTHR14633">
    <property type="entry name" value="LITTLE ELONGATION COMPLEX SUBUNIT 2"/>
    <property type="match status" value="1"/>
</dbReference>
<dbReference type="InterPro" id="IPR000571">
    <property type="entry name" value="Znf_CCCH"/>
</dbReference>
<dbReference type="GO" id="GO:0042796">
    <property type="term" value="P:snRNA transcription by RNA polymerase III"/>
    <property type="evidence" value="ECO:0007669"/>
    <property type="project" value="TreeGrafter"/>
</dbReference>
<dbReference type="EMBL" id="HBHZ01005749">
    <property type="protein sequence ID" value="CAE0191347.1"/>
    <property type="molecule type" value="Transcribed_RNA"/>
</dbReference>
<dbReference type="GO" id="GO:0042795">
    <property type="term" value="P:snRNA transcription by RNA polymerase II"/>
    <property type="evidence" value="ECO:0007669"/>
    <property type="project" value="TreeGrafter"/>
</dbReference>
<dbReference type="Pfam" id="PF10505">
    <property type="entry name" value="NARG2_C"/>
    <property type="match status" value="1"/>
</dbReference>
<evidence type="ECO:0000256" key="2">
    <source>
        <dbReference type="SAM" id="MobiDB-lite"/>
    </source>
</evidence>
<feature type="compositionally biased region" description="Polar residues" evidence="2">
    <location>
        <begin position="55"/>
        <end position="69"/>
    </location>
</feature>
<proteinExistence type="predicted"/>
<keyword evidence="6" id="KW-1185">Reference proteome</keyword>
<feature type="region of interest" description="Disordered" evidence="2">
    <location>
        <begin position="21"/>
        <end position="86"/>
    </location>
</feature>
<evidence type="ECO:0000256" key="1">
    <source>
        <dbReference type="PROSITE-ProRule" id="PRU00723"/>
    </source>
</evidence>
<dbReference type="GO" id="GO:0008023">
    <property type="term" value="C:transcription elongation factor complex"/>
    <property type="evidence" value="ECO:0007669"/>
    <property type="project" value="InterPro"/>
</dbReference>
<reference evidence="5 6" key="2">
    <citation type="submission" date="2024-03" db="EMBL/GenBank/DDBJ databases">
        <title>Complete genome sequence of the green alga Chloropicon roscoffensis RCC1871.</title>
        <authorList>
            <person name="Lemieux C."/>
            <person name="Pombert J.-F."/>
            <person name="Otis C."/>
            <person name="Turmel M."/>
        </authorList>
    </citation>
    <scope>NUCLEOTIDE SEQUENCE [LARGE SCALE GENOMIC DNA]</scope>
    <source>
        <strain evidence="5 6">RCC1871</strain>
    </source>
</reference>
<gene>
    <name evidence="4" type="ORF">CROS1456_LOCUS4437</name>
    <name evidence="5" type="ORF">HKI87_06g42270</name>
</gene>
<dbReference type="InterPro" id="IPR019535">
    <property type="entry name" value="ICE2_C"/>
</dbReference>
<evidence type="ECO:0000313" key="5">
    <source>
        <dbReference type="EMBL" id="WZN62685.1"/>
    </source>
</evidence>
<dbReference type="PROSITE" id="PS50103">
    <property type="entry name" value="ZF_C3H1"/>
    <property type="match status" value="1"/>
</dbReference>
<evidence type="ECO:0000313" key="6">
    <source>
        <dbReference type="Proteomes" id="UP001472866"/>
    </source>
</evidence>
<protein>
    <submittedName>
        <fullName evidence="5">C3H1-type domain-containing protein</fullName>
    </submittedName>
</protein>
<feature type="zinc finger region" description="C3H1-type" evidence="1">
    <location>
        <begin position="642"/>
        <end position="672"/>
    </location>
</feature>
<sequence>MAPATDSSLAGLLDEQRLACEASTSGARPRCSREESEGVEVAPSKRQRQHAAGASSKTVSSQGKGSITQAGGIRWENPSGSAERPSRLFVSSSGELVPYKVPYSSICPADHAFYLENAARYKDLSPSEQMRFDDCHKRAAREGEERKAFFQKLASQHPERYHRHSARAAEFYGSHVSNRVRELRKLPNEYRVCGAVALKCCREMGGVQGLLQHQQRVCSLGSLRMMERDNLKEYLPQNDIIGGEMMDRLQDSCVPPIEEDVLATELCKVHCAGVSMTSDALCSLISLVPENFGSPWEIPVRVSLDEDQRTKQVVMGNPLPKYSLSAKEMLTQVAEAGIENCIRNHPQQSQRGTGVVSEFQVCDASKLCEGASCTEGVRVLSKNVLEASSNLFYSTWTFGDLRLLVRYSYLGLLKGTNRSDKYACCSAKLEYSLHENYEEYTVPEMMKWWSRLFVHPNSHLLLARVEAESEKVVRTERMNRATIDACRSNKFNPEIGVENFYGILQHVMTLPQGSYILSHRRGENRVLCLSEARGGSDKGTIACTSKPRGLLNREIELVPPAWRAEGPDQPQIPGTFPPWKQRGQWFFQKNKKVVRHCQAYLRGEACAGKMCPLPHLSRQELAQCETVHDKCLKLFKKRVSHMKSVPHCFAHLKGQPCPFGGAENCIYPHLSQRCLEELSKLCRGP</sequence>
<accession>A0A7S3FP68</accession>
<dbReference type="EMBL" id="CP151506">
    <property type="protein sequence ID" value="WZN62685.1"/>
    <property type="molecule type" value="Genomic_DNA"/>
</dbReference>
<name>A0A7S3FP68_9CHLO</name>
<evidence type="ECO:0000259" key="3">
    <source>
        <dbReference type="PROSITE" id="PS50103"/>
    </source>
</evidence>
<evidence type="ECO:0000313" key="4">
    <source>
        <dbReference type="EMBL" id="CAE0191347.1"/>
    </source>
</evidence>
<dbReference type="GO" id="GO:0045945">
    <property type="term" value="P:positive regulation of transcription by RNA polymerase III"/>
    <property type="evidence" value="ECO:0007669"/>
    <property type="project" value="TreeGrafter"/>
</dbReference>
<reference evidence="4" key="1">
    <citation type="submission" date="2021-01" db="EMBL/GenBank/DDBJ databases">
        <authorList>
            <person name="Corre E."/>
            <person name="Pelletier E."/>
            <person name="Niang G."/>
            <person name="Scheremetjew M."/>
            <person name="Finn R."/>
            <person name="Kale V."/>
            <person name="Holt S."/>
            <person name="Cochrane G."/>
            <person name="Meng A."/>
            <person name="Brown T."/>
            <person name="Cohen L."/>
        </authorList>
    </citation>
    <scope>NUCLEOTIDE SEQUENCE</scope>
    <source>
        <strain evidence="4">RCC1871</strain>
    </source>
</reference>
<dbReference type="GO" id="GO:0008270">
    <property type="term" value="F:zinc ion binding"/>
    <property type="evidence" value="ECO:0007669"/>
    <property type="project" value="UniProtKB-KW"/>
</dbReference>
<keyword evidence="1" id="KW-0862">Zinc</keyword>
<dbReference type="Proteomes" id="UP001472866">
    <property type="component" value="Chromosome 06"/>
</dbReference>
<feature type="domain" description="C3H1-type" evidence="3">
    <location>
        <begin position="642"/>
        <end position="672"/>
    </location>
</feature>